<proteinExistence type="predicted"/>
<feature type="domain" description="BZIP" evidence="6">
    <location>
        <begin position="303"/>
        <end position="355"/>
    </location>
</feature>
<dbReference type="GO" id="GO:0003700">
    <property type="term" value="F:DNA-binding transcription factor activity"/>
    <property type="evidence" value="ECO:0007669"/>
    <property type="project" value="InterPro"/>
</dbReference>
<dbReference type="GO" id="GO:0005634">
    <property type="term" value="C:nucleus"/>
    <property type="evidence" value="ECO:0007669"/>
    <property type="project" value="UniProtKB-SubCell"/>
</dbReference>
<dbReference type="GO" id="GO:0045893">
    <property type="term" value="P:positive regulation of DNA-templated transcription"/>
    <property type="evidence" value="ECO:0007669"/>
    <property type="project" value="InterPro"/>
</dbReference>
<dbReference type="SMART" id="SM00338">
    <property type="entry name" value="BRLZ"/>
    <property type="match status" value="1"/>
</dbReference>
<dbReference type="InterPro" id="IPR004827">
    <property type="entry name" value="bZIP"/>
</dbReference>
<dbReference type="InterPro" id="IPR043452">
    <property type="entry name" value="BZIP46-like"/>
</dbReference>
<keyword evidence="2" id="KW-0238">DNA-binding</keyword>
<dbReference type="InterPro" id="IPR046347">
    <property type="entry name" value="bZIP_sf"/>
</dbReference>
<name>A0A0D6QY68_ARACU</name>
<dbReference type="SUPFAM" id="SSF57959">
    <property type="entry name" value="Leucine zipper domain"/>
    <property type="match status" value="1"/>
</dbReference>
<feature type="region of interest" description="Disordered" evidence="5">
    <location>
        <begin position="116"/>
        <end position="144"/>
    </location>
</feature>
<dbReference type="Gene3D" id="1.20.5.170">
    <property type="match status" value="1"/>
</dbReference>
<keyword evidence="3" id="KW-0539">Nucleus</keyword>
<evidence type="ECO:0000256" key="2">
    <source>
        <dbReference type="ARBA" id="ARBA00023125"/>
    </source>
</evidence>
<keyword evidence="4" id="KW-0175">Coiled coil</keyword>
<evidence type="ECO:0000256" key="4">
    <source>
        <dbReference type="SAM" id="Coils"/>
    </source>
</evidence>
<sequence>MASSASATAVGTAAAAGLTPSIYSWTIEDFQSAVSNGDQAAALNDSNGQNRGLGSMNMEELLRNICPTEESCAAAAASGSAGYVNGNGGGGGANYEGQMVNVRKTAEEVWKEITGTASANGGGGKAGNGNANGKSNSNSCVSDKNDKVGVQRELTLGEMTLEDFLSKSGVVRQDNAAGAAPLGAVAASNQQENWLNFQFKPSAAGAPQPLAIQRPLPPQQQIQRQMIQQPRQIQQPPAMFGMPAAGIPALQSSSTGSVLEASPESGVTSSFVPVATAFGNGVGLSSSARGKKRALEVPEDKAVEQRQRRMIKNRESAARSRERKQAYTVELESQVTQLKEENAQLSRQQEEAKKKRFKQLMETLIPMEEMRKPPRVLRRTRTTFW</sequence>
<evidence type="ECO:0000256" key="3">
    <source>
        <dbReference type="ARBA" id="ARBA00023242"/>
    </source>
</evidence>
<dbReference type="CDD" id="cd14707">
    <property type="entry name" value="bZIP_plant_BZIP46"/>
    <property type="match status" value="1"/>
</dbReference>
<dbReference type="Pfam" id="PF00170">
    <property type="entry name" value="bZIP_1"/>
    <property type="match status" value="1"/>
</dbReference>
<protein>
    <recommendedName>
        <fullName evidence="6">BZIP domain-containing protein</fullName>
    </recommendedName>
</protein>
<comment type="subcellular location">
    <subcellularLocation>
        <location evidence="1">Nucleus</location>
    </subcellularLocation>
</comment>
<dbReference type="PROSITE" id="PS00036">
    <property type="entry name" value="BZIP_BASIC"/>
    <property type="match status" value="1"/>
</dbReference>
<dbReference type="PROSITE" id="PS50217">
    <property type="entry name" value="BZIP"/>
    <property type="match status" value="1"/>
</dbReference>
<dbReference type="AlphaFoldDB" id="A0A0D6QY68"/>
<evidence type="ECO:0000259" key="6">
    <source>
        <dbReference type="PROSITE" id="PS50217"/>
    </source>
</evidence>
<dbReference type="PANTHER" id="PTHR22952">
    <property type="entry name" value="CAMP-RESPONSE ELEMENT BINDING PROTEIN-RELATED"/>
    <property type="match status" value="1"/>
</dbReference>
<evidence type="ECO:0000256" key="1">
    <source>
        <dbReference type="ARBA" id="ARBA00004123"/>
    </source>
</evidence>
<dbReference type="PANTHER" id="PTHR22952:SF175">
    <property type="entry name" value="PROTEIN ABSCISIC ACID-INSENSITIVE 5"/>
    <property type="match status" value="1"/>
</dbReference>
<feature type="coiled-coil region" evidence="4">
    <location>
        <begin position="328"/>
        <end position="358"/>
    </location>
</feature>
<reference evidence="7" key="1">
    <citation type="submission" date="2015-03" db="EMBL/GenBank/DDBJ databases">
        <title>A transcriptome of Araucaria cunninghamii, an australian fine timber species.</title>
        <authorList>
            <person name="Jing Yi C.J.Y."/>
            <person name="Yin San L.Y.S."/>
            <person name="Abdul Karim S.S."/>
            <person name="Wan Azmi N.N."/>
            <person name="Hercus R.R."/>
            <person name="Croft L.L."/>
        </authorList>
    </citation>
    <scope>NUCLEOTIDE SEQUENCE</scope>
    <source>
        <strain evidence="7">MI0301</strain>
        <tissue evidence="7">Leaf</tissue>
    </source>
</reference>
<accession>A0A0D6QY68</accession>
<evidence type="ECO:0000256" key="5">
    <source>
        <dbReference type="SAM" id="MobiDB-lite"/>
    </source>
</evidence>
<feature type="compositionally biased region" description="Low complexity" evidence="5">
    <location>
        <begin position="128"/>
        <end position="139"/>
    </location>
</feature>
<dbReference type="FunFam" id="1.20.5.170:FF:000036">
    <property type="entry name" value="ABSCISIC ACID-INSENSITIVE 5-like protein 2"/>
    <property type="match status" value="1"/>
</dbReference>
<dbReference type="GO" id="GO:0003677">
    <property type="term" value="F:DNA binding"/>
    <property type="evidence" value="ECO:0007669"/>
    <property type="project" value="UniProtKB-KW"/>
</dbReference>
<evidence type="ECO:0000313" key="7">
    <source>
        <dbReference type="EMBL" id="JAG94645.1"/>
    </source>
</evidence>
<organism evidence="7">
    <name type="scientific">Araucaria cunninghamii</name>
    <name type="common">Hoop pine</name>
    <name type="synonym">Moreton Bay pine</name>
    <dbReference type="NCBI Taxonomy" id="56994"/>
    <lineage>
        <taxon>Eukaryota</taxon>
        <taxon>Viridiplantae</taxon>
        <taxon>Streptophyta</taxon>
        <taxon>Embryophyta</taxon>
        <taxon>Tracheophyta</taxon>
        <taxon>Spermatophyta</taxon>
        <taxon>Pinopsida</taxon>
        <taxon>Pinidae</taxon>
        <taxon>Conifers II</taxon>
        <taxon>Araucariales</taxon>
        <taxon>Araucariaceae</taxon>
        <taxon>Araucaria</taxon>
    </lineage>
</organism>
<dbReference type="EMBL" id="GCKF01042888">
    <property type="protein sequence ID" value="JAG94645.1"/>
    <property type="molecule type" value="Transcribed_RNA"/>
</dbReference>